<keyword evidence="2" id="KW-1185">Reference proteome</keyword>
<gene>
    <name evidence="1" type="ORF">PVK06_022243</name>
</gene>
<evidence type="ECO:0000313" key="2">
    <source>
        <dbReference type="Proteomes" id="UP001358586"/>
    </source>
</evidence>
<accession>A0ABR0P813</accession>
<dbReference type="Proteomes" id="UP001358586">
    <property type="component" value="Chromosome 7"/>
</dbReference>
<dbReference type="EMBL" id="JARKNE010000007">
    <property type="protein sequence ID" value="KAK5817319.1"/>
    <property type="molecule type" value="Genomic_DNA"/>
</dbReference>
<proteinExistence type="predicted"/>
<comment type="caution">
    <text evidence="1">The sequence shown here is derived from an EMBL/GenBank/DDBJ whole genome shotgun (WGS) entry which is preliminary data.</text>
</comment>
<protein>
    <submittedName>
        <fullName evidence="1">Uncharacterized protein</fullName>
    </submittedName>
</protein>
<evidence type="ECO:0000313" key="1">
    <source>
        <dbReference type="EMBL" id="KAK5817319.1"/>
    </source>
</evidence>
<reference evidence="1 2" key="1">
    <citation type="submission" date="2023-03" db="EMBL/GenBank/DDBJ databases">
        <title>WGS of Gossypium arboreum.</title>
        <authorList>
            <person name="Yu D."/>
        </authorList>
    </citation>
    <scope>NUCLEOTIDE SEQUENCE [LARGE SCALE GENOMIC DNA]</scope>
    <source>
        <tissue evidence="1">Leaf</tissue>
    </source>
</reference>
<name>A0ABR0P813_GOSAR</name>
<organism evidence="1 2">
    <name type="scientific">Gossypium arboreum</name>
    <name type="common">Tree cotton</name>
    <name type="synonym">Gossypium nanking</name>
    <dbReference type="NCBI Taxonomy" id="29729"/>
    <lineage>
        <taxon>Eukaryota</taxon>
        <taxon>Viridiplantae</taxon>
        <taxon>Streptophyta</taxon>
        <taxon>Embryophyta</taxon>
        <taxon>Tracheophyta</taxon>
        <taxon>Spermatophyta</taxon>
        <taxon>Magnoliopsida</taxon>
        <taxon>eudicotyledons</taxon>
        <taxon>Gunneridae</taxon>
        <taxon>Pentapetalae</taxon>
        <taxon>rosids</taxon>
        <taxon>malvids</taxon>
        <taxon>Malvales</taxon>
        <taxon>Malvaceae</taxon>
        <taxon>Malvoideae</taxon>
        <taxon>Gossypium</taxon>
    </lineage>
</organism>
<sequence>MSNLCLSRMIMEAASRAVVLERQYELQQESLCHTGFLSSEKGSFRTSFCYYEPVGTSMIALIQVVTAPLPLLRHRINGKGFQFSKSLSSTLQVKHCNPLSSAYMG</sequence>